<dbReference type="GO" id="GO:0016020">
    <property type="term" value="C:membrane"/>
    <property type="evidence" value="ECO:0007669"/>
    <property type="project" value="InterPro"/>
</dbReference>
<name>A0A9D6UZH9_9BACT</name>
<dbReference type="GO" id="GO:0005524">
    <property type="term" value="F:ATP binding"/>
    <property type="evidence" value="ECO:0007669"/>
    <property type="project" value="UniProtKB-KW"/>
</dbReference>
<organism evidence="1 2">
    <name type="scientific">Desulfomonile tiedjei</name>
    <dbReference type="NCBI Taxonomy" id="2358"/>
    <lineage>
        <taxon>Bacteria</taxon>
        <taxon>Pseudomonadati</taxon>
        <taxon>Thermodesulfobacteriota</taxon>
        <taxon>Desulfomonilia</taxon>
        <taxon>Desulfomonilales</taxon>
        <taxon>Desulfomonilaceae</taxon>
        <taxon>Desulfomonile</taxon>
    </lineage>
</organism>
<dbReference type="AlphaFoldDB" id="A0A9D6UZH9"/>
<feature type="non-terminal residue" evidence="1">
    <location>
        <position position="111"/>
    </location>
</feature>
<evidence type="ECO:0000313" key="1">
    <source>
        <dbReference type="EMBL" id="MBI5248552.1"/>
    </source>
</evidence>
<reference evidence="1" key="1">
    <citation type="submission" date="2020-07" db="EMBL/GenBank/DDBJ databases">
        <title>Huge and variable diversity of episymbiotic CPR bacteria and DPANN archaea in groundwater ecosystems.</title>
        <authorList>
            <person name="He C.Y."/>
            <person name="Keren R."/>
            <person name="Whittaker M."/>
            <person name="Farag I.F."/>
            <person name="Doudna J."/>
            <person name="Cate J.H.D."/>
            <person name="Banfield J.F."/>
        </authorList>
    </citation>
    <scope>NUCLEOTIDE SEQUENCE</scope>
    <source>
        <strain evidence="1">NC_groundwater_1664_Pr3_B-0.1um_52_9</strain>
    </source>
</reference>
<dbReference type="GO" id="GO:0008556">
    <property type="term" value="F:P-type potassium transmembrane transporter activity"/>
    <property type="evidence" value="ECO:0007669"/>
    <property type="project" value="InterPro"/>
</dbReference>
<sequence length="111" mass="12211">MARKTVLFGREIFIHAVIESFGKLDPRHMLRNPVMFVTETGAVITTVAAATLPQGESLSLTVQVAVWLWFTVLFANFAEALAEGRGKAQANALRRSRATIMAHLLVQDGLF</sequence>
<dbReference type="Proteomes" id="UP000807825">
    <property type="component" value="Unassembled WGS sequence"/>
</dbReference>
<dbReference type="EMBL" id="JACRDE010000109">
    <property type="protein sequence ID" value="MBI5248552.1"/>
    <property type="molecule type" value="Genomic_DNA"/>
</dbReference>
<gene>
    <name evidence="1" type="ORF">HY912_03585</name>
</gene>
<dbReference type="PANTHER" id="PTHR43743:SF1">
    <property type="entry name" value="POTASSIUM-TRANSPORTING ATPASE ATP-BINDING SUBUNIT"/>
    <property type="match status" value="1"/>
</dbReference>
<dbReference type="PANTHER" id="PTHR43743">
    <property type="entry name" value="POTASSIUM-TRANSPORTING ATPASE ATP-BINDING SUBUNIT"/>
    <property type="match status" value="1"/>
</dbReference>
<protein>
    <submittedName>
        <fullName evidence="1">Potassium-transporting ATPase subunit B</fullName>
    </submittedName>
</protein>
<dbReference type="InterPro" id="IPR006391">
    <property type="entry name" value="P-type_ATPase_bsu_IA"/>
</dbReference>
<evidence type="ECO:0000313" key="2">
    <source>
        <dbReference type="Proteomes" id="UP000807825"/>
    </source>
</evidence>
<comment type="caution">
    <text evidence="1">The sequence shown here is derived from an EMBL/GenBank/DDBJ whole genome shotgun (WGS) entry which is preliminary data.</text>
</comment>
<proteinExistence type="predicted"/>
<accession>A0A9D6UZH9</accession>